<feature type="transmembrane region" description="Helical" evidence="7">
    <location>
        <begin position="136"/>
        <end position="157"/>
    </location>
</feature>
<dbReference type="GeneID" id="96602525"/>
<feature type="transmembrane region" description="Helical" evidence="7">
    <location>
        <begin position="7"/>
        <end position="26"/>
    </location>
</feature>
<feature type="transmembrane region" description="Helical" evidence="7">
    <location>
        <begin position="163"/>
        <end position="180"/>
    </location>
</feature>
<name>A0A089QER6_9HYPH</name>
<feature type="transmembrane region" description="Helical" evidence="7">
    <location>
        <begin position="323"/>
        <end position="341"/>
    </location>
</feature>
<evidence type="ECO:0000256" key="7">
    <source>
        <dbReference type="SAM" id="Phobius"/>
    </source>
</evidence>
<evidence type="ECO:0000256" key="4">
    <source>
        <dbReference type="ARBA" id="ARBA00022989"/>
    </source>
</evidence>
<feature type="transmembrane region" description="Helical" evidence="7">
    <location>
        <begin position="77"/>
        <end position="99"/>
    </location>
</feature>
<reference evidence="8 9" key="1">
    <citation type="journal article" date="2014" name="PLoS ONE">
        <title>Genome Information of Methylobacterium oryzae, a Plant-Probiotic Methylotroph in the Phyllosphere.</title>
        <authorList>
            <person name="Kwak M.J."/>
            <person name="Jeong H."/>
            <person name="Madhaiyan M."/>
            <person name="Lee Y."/>
            <person name="Sa T.M."/>
            <person name="Oh T.K."/>
            <person name="Kim J.F."/>
        </authorList>
    </citation>
    <scope>NUCLEOTIDE SEQUENCE [LARGE SCALE GENOMIC DNA]</scope>
    <source>
        <strain evidence="8 9">CBMB20</strain>
    </source>
</reference>
<sequence length="500" mass="52455">MAVIAAFVINAGLNFVLGLLIAKLLGPADFGRFALATTGAIVLNTVLFEWLRLSATRFYSGRVRVDEPWIRHGLDRAYLRIGLLLLAAAALCGAFGFAGGADGREAVLCGTGLAALGIGVFDYHAALARARFDGKLYLGLVAVKNVLSFALMAAAAWWLPQPAWVLAAAGLSQLLAVLLLRHPLRDPHTPFERPRLSATWRVFARYGLPLIAANTAYQCLAFVNRGAIASHAGFAEAGYFALAADVTARAMTTLGTALDLLLFQLAVQAEEQSGRAAAEAQVAANAGTVFALLAPCAVGFWAVLPALQGLVVPDAYRGPFETYSTVLMPGLFCLSMMFYALNPVFQIRRRTLPVVAAALVGLAVNGAGLLILPDRMGGIGVALAQTAGLAAAGLWLGWRALTGAERIVLPWGEIGVAALACAAMGLALAPFRHLPPATALAVLVPAGTALYGALVWIFDIAGLRRQVLARLRPARTLAAEQGSRPQAGAFAAAPHRKPAR</sequence>
<evidence type="ECO:0000256" key="6">
    <source>
        <dbReference type="SAM" id="MobiDB-lite"/>
    </source>
</evidence>
<gene>
    <name evidence="8" type="ORF">MOC_5339</name>
</gene>
<evidence type="ECO:0000313" key="9">
    <source>
        <dbReference type="Proteomes" id="UP000029492"/>
    </source>
</evidence>
<feature type="transmembrane region" description="Helical" evidence="7">
    <location>
        <begin position="408"/>
        <end position="431"/>
    </location>
</feature>
<dbReference type="EMBL" id="CP003811">
    <property type="protein sequence ID" value="AIQ93094.1"/>
    <property type="molecule type" value="Genomic_DNA"/>
</dbReference>
<proteinExistence type="predicted"/>
<feature type="transmembrane region" description="Helical" evidence="7">
    <location>
        <begin position="105"/>
        <end position="124"/>
    </location>
</feature>
<evidence type="ECO:0000256" key="5">
    <source>
        <dbReference type="ARBA" id="ARBA00023136"/>
    </source>
</evidence>
<dbReference type="KEGG" id="mor:MOC_5339"/>
<evidence type="ECO:0000256" key="3">
    <source>
        <dbReference type="ARBA" id="ARBA00022692"/>
    </source>
</evidence>
<feature type="transmembrane region" description="Helical" evidence="7">
    <location>
        <begin position="378"/>
        <end position="396"/>
    </location>
</feature>
<dbReference type="AlphaFoldDB" id="A0A089QER6"/>
<evidence type="ECO:0000256" key="1">
    <source>
        <dbReference type="ARBA" id="ARBA00004651"/>
    </source>
</evidence>
<dbReference type="STRING" id="693986.MOC_5339"/>
<comment type="subcellular location">
    <subcellularLocation>
        <location evidence="1">Cell membrane</location>
        <topology evidence="1">Multi-pass membrane protein</topology>
    </subcellularLocation>
</comment>
<dbReference type="PANTHER" id="PTHR30250:SF11">
    <property type="entry name" value="O-ANTIGEN TRANSPORTER-RELATED"/>
    <property type="match status" value="1"/>
</dbReference>
<keyword evidence="2" id="KW-1003">Cell membrane</keyword>
<keyword evidence="9" id="KW-1185">Reference proteome</keyword>
<feature type="transmembrane region" description="Helical" evidence="7">
    <location>
        <begin position="32"/>
        <end position="51"/>
    </location>
</feature>
<dbReference type="RefSeq" id="WP_051045044.1">
    <property type="nucleotide sequence ID" value="NZ_CP003811.1"/>
</dbReference>
<protein>
    <submittedName>
        <fullName evidence="8">Membrane protein involved in the export of O-antigen and teichoic acid-like protein</fullName>
    </submittedName>
</protein>
<evidence type="ECO:0000313" key="8">
    <source>
        <dbReference type="EMBL" id="AIQ93094.1"/>
    </source>
</evidence>
<dbReference type="PANTHER" id="PTHR30250">
    <property type="entry name" value="PST FAMILY PREDICTED COLANIC ACID TRANSPORTER"/>
    <property type="match status" value="1"/>
</dbReference>
<feature type="transmembrane region" description="Helical" evidence="7">
    <location>
        <begin position="437"/>
        <end position="458"/>
    </location>
</feature>
<feature type="transmembrane region" description="Helical" evidence="7">
    <location>
        <begin position="353"/>
        <end position="372"/>
    </location>
</feature>
<evidence type="ECO:0000256" key="2">
    <source>
        <dbReference type="ARBA" id="ARBA00022475"/>
    </source>
</evidence>
<keyword evidence="5 7" id="KW-0472">Membrane</keyword>
<dbReference type="InterPro" id="IPR050833">
    <property type="entry name" value="Poly_Biosynth_Transport"/>
</dbReference>
<dbReference type="eggNOG" id="COG2244">
    <property type="taxonomic scope" value="Bacteria"/>
</dbReference>
<keyword evidence="4 7" id="KW-1133">Transmembrane helix</keyword>
<feature type="region of interest" description="Disordered" evidence="6">
    <location>
        <begin position="479"/>
        <end position="500"/>
    </location>
</feature>
<dbReference type="HOGENOM" id="CLU_580969_0_0_5"/>
<feature type="transmembrane region" description="Helical" evidence="7">
    <location>
        <begin position="282"/>
        <end position="303"/>
    </location>
</feature>
<dbReference type="GO" id="GO:0005886">
    <property type="term" value="C:plasma membrane"/>
    <property type="evidence" value="ECO:0007669"/>
    <property type="project" value="UniProtKB-SubCell"/>
</dbReference>
<keyword evidence="3 7" id="KW-0812">Transmembrane</keyword>
<accession>A0A089QER6</accession>
<dbReference type="Proteomes" id="UP000029492">
    <property type="component" value="Chromosome"/>
</dbReference>
<organism evidence="8 9">
    <name type="scientific">Methylobacterium oryzae CBMB20</name>
    <dbReference type="NCBI Taxonomy" id="693986"/>
    <lineage>
        <taxon>Bacteria</taxon>
        <taxon>Pseudomonadati</taxon>
        <taxon>Pseudomonadota</taxon>
        <taxon>Alphaproteobacteria</taxon>
        <taxon>Hyphomicrobiales</taxon>
        <taxon>Methylobacteriaceae</taxon>
        <taxon>Methylobacterium</taxon>
    </lineage>
</organism>